<dbReference type="Proteomes" id="UP001472677">
    <property type="component" value="Unassembled WGS sequence"/>
</dbReference>
<evidence type="ECO:0000256" key="1">
    <source>
        <dbReference type="SAM" id="Phobius"/>
    </source>
</evidence>
<proteinExistence type="predicted"/>
<gene>
    <name evidence="2" type="ORF">V6N12_032099</name>
</gene>
<organism evidence="2 3">
    <name type="scientific">Hibiscus sabdariffa</name>
    <name type="common">roselle</name>
    <dbReference type="NCBI Taxonomy" id="183260"/>
    <lineage>
        <taxon>Eukaryota</taxon>
        <taxon>Viridiplantae</taxon>
        <taxon>Streptophyta</taxon>
        <taxon>Embryophyta</taxon>
        <taxon>Tracheophyta</taxon>
        <taxon>Spermatophyta</taxon>
        <taxon>Magnoliopsida</taxon>
        <taxon>eudicotyledons</taxon>
        <taxon>Gunneridae</taxon>
        <taxon>Pentapetalae</taxon>
        <taxon>rosids</taxon>
        <taxon>malvids</taxon>
        <taxon>Malvales</taxon>
        <taxon>Malvaceae</taxon>
        <taxon>Malvoideae</taxon>
        <taxon>Hibiscus</taxon>
    </lineage>
</organism>
<evidence type="ECO:0000313" key="2">
    <source>
        <dbReference type="EMBL" id="KAK8496718.1"/>
    </source>
</evidence>
<accession>A0ABR2ATB7</accession>
<name>A0ABR2ATB7_9ROSI</name>
<keyword evidence="1" id="KW-0812">Transmembrane</keyword>
<keyword evidence="1" id="KW-0472">Membrane</keyword>
<dbReference type="InterPro" id="IPR012334">
    <property type="entry name" value="Pectin_lyas_fold"/>
</dbReference>
<comment type="caution">
    <text evidence="2">The sequence shown here is derived from an EMBL/GenBank/DDBJ whole genome shotgun (WGS) entry which is preliminary data.</text>
</comment>
<keyword evidence="3" id="KW-1185">Reference proteome</keyword>
<reference evidence="2 3" key="1">
    <citation type="journal article" date="2024" name="G3 (Bethesda)">
        <title>Genome assembly of Hibiscus sabdariffa L. provides insights into metabolisms of medicinal natural products.</title>
        <authorList>
            <person name="Kim T."/>
        </authorList>
    </citation>
    <scope>NUCLEOTIDE SEQUENCE [LARGE SCALE GENOMIC DNA]</scope>
    <source>
        <strain evidence="2">TK-2024</strain>
        <tissue evidence="2">Old leaves</tissue>
    </source>
</reference>
<evidence type="ECO:0008006" key="4">
    <source>
        <dbReference type="Google" id="ProtNLM"/>
    </source>
</evidence>
<feature type="transmembrane region" description="Helical" evidence="1">
    <location>
        <begin position="6"/>
        <end position="24"/>
    </location>
</feature>
<dbReference type="EMBL" id="JBBPBM010000350">
    <property type="protein sequence ID" value="KAK8496718.1"/>
    <property type="molecule type" value="Genomic_DNA"/>
</dbReference>
<protein>
    <recommendedName>
        <fullName evidence="4">Pectinesterase</fullName>
    </recommendedName>
</protein>
<keyword evidence="1" id="KW-1133">Transmembrane helix</keyword>
<dbReference type="Gene3D" id="2.160.20.10">
    <property type="entry name" value="Single-stranded right-handed beta-helix, Pectin lyase-like"/>
    <property type="match status" value="1"/>
</dbReference>
<evidence type="ECO:0000313" key="3">
    <source>
        <dbReference type="Proteomes" id="UP001472677"/>
    </source>
</evidence>
<sequence length="102" mass="10982">MARNPYGIYSTIFMVLFFAPVVLSQGSTQIPAEKSKVNAWFDSTIKPLKESASTLDPDVAKAEAEPKIIKVKKGGGDFDTITKAIESVPIGNSKRVIISIAP</sequence>